<dbReference type="CDD" id="cd17546">
    <property type="entry name" value="REC_hyHK_CKI1_RcsC-like"/>
    <property type="match status" value="1"/>
</dbReference>
<evidence type="ECO:0000259" key="9">
    <source>
        <dbReference type="PROSITE" id="PS50109"/>
    </source>
</evidence>
<dbReference type="EMBL" id="JBHZOL010000068">
    <property type="protein sequence ID" value="MFE4106579.1"/>
    <property type="molecule type" value="Genomic_DNA"/>
</dbReference>
<evidence type="ECO:0000256" key="5">
    <source>
        <dbReference type="ARBA" id="ARBA00022777"/>
    </source>
</evidence>
<dbReference type="Pfam" id="PF13426">
    <property type="entry name" value="PAS_9"/>
    <property type="match status" value="1"/>
</dbReference>
<dbReference type="SMART" id="SM00091">
    <property type="entry name" value="PAS"/>
    <property type="match status" value="4"/>
</dbReference>
<sequence>MSLTSNISILQAIDRNCLRVSPACSAQSAIAQLHQAQSDCLLIVDEASSGKTNLIGWFTAQDVVGLVATQANLSVLSVGQIMSQPPQILQANHLSDRLVVLELLHQSPLLALPVVDGQGQVIGLLRSQSLLQPPATETLKPVEILSAPLQQLLSVMGEMVWVLDAEGRYLQVMPTELERTYPLGQKYLGQTLYELFAATQADYFVSHIQQALSTQTTVDCEYCLTIENRPKWYSAKIIPLSAASIIWIGQDITVYKAIEITLLRQAEKLTKFTLSLSQLHRLQLSSFPTLDDLFADYIKTGCDLLHFDQGSIGTFEGKTYRMLAVKSDITELKANLSLSIENVYCHQVFEQQKTVTYTQVSNTNLRCHPCYQQFKLESYIGTPIWVDETLYGTLCFFSTVARTEFTHYEQEIVELMAQSIGKYLSAIYAEERLRAQKNFLYSVIDAPPNLIFAKDISGRFVLANRATAELYETVVPNLIGKTDADFNSNSDEVEHFSYCDRYVLETGKPCFFEEAITTKSGEVRYFQTVKKPISSSDGQTKLVLGVATDITKRKLAEKSLARREAQYRDLVETSQDMIFATDLDGHYTFVNQAVKQIYGYEPNEMIGRHFTDFLPAISSQSRLQKFEQILTGEDCRQCEIVNLAKDNSLIYLLFNATVVRDEEGNVVGATGTASDITALKQASLALRESEAMNRALLEAIPDLIIRMTKSGRYLDFRPARDFQVMMPHSNMRGASIHEVLPADIVQQYLQHVEQVLQTQQTHVYEYSLSIDGEVRHQEARIATSGVDEVVVIVRDISERKRAEEQLFQAKEAAEAANQAKSQFLASMSHELRTPLNAILGFTQIMGQDSALSREHQSSLEIVNRSGQHLLGLINDILELSKIEAGNIQLDEDTFDLYQLLDSVEEMLQVKVVAKPLQLIFHYEANVPQYISADERKLRQILLNLLDNAIKFTPQGTVRLQVSQCEPAPRRSGDRSKQAIGLSFAVQDTGPGLSAAEIRRIFLPFEQAQAGKKSLQGTGLGLAISQKFAQAMGGSIDIESTPGQGARFDLRIPVNLAQIFTTRTHLTTAPLTLATPQADYRVLVVDDDAVSRLLMKKILKTVGFQVQEAINGQMAIEHWQTWQPHLILMDTKMPVLDGCETTQRIRTQQAANPDIRPPVIIAVSANAFAEDQARCLAAGCDAFVSKPLQKALLLEKIACYLSVRLEEEAAEAAASALPLPSDREGLQTLLAAAPVNWVKQLYEMALVGSDQQCLALIQQLPASSIALARQLENWVQNFQFEAVINFVQAACPEAITPER</sequence>
<keyword evidence="15" id="KW-1185">Reference proteome</keyword>
<dbReference type="SMART" id="SM00388">
    <property type="entry name" value="HisKA"/>
    <property type="match status" value="1"/>
</dbReference>
<evidence type="ECO:0000256" key="4">
    <source>
        <dbReference type="ARBA" id="ARBA00022679"/>
    </source>
</evidence>
<dbReference type="PROSITE" id="PS50109">
    <property type="entry name" value="HIS_KIN"/>
    <property type="match status" value="1"/>
</dbReference>
<dbReference type="PRINTS" id="PR00344">
    <property type="entry name" value="BCTRLSENSOR"/>
</dbReference>
<dbReference type="InterPro" id="IPR003018">
    <property type="entry name" value="GAF"/>
</dbReference>
<dbReference type="SUPFAM" id="SSF55781">
    <property type="entry name" value="GAF domain-like"/>
    <property type="match status" value="1"/>
</dbReference>
<dbReference type="CDD" id="cd00130">
    <property type="entry name" value="PAS"/>
    <property type="match status" value="2"/>
</dbReference>
<keyword evidence="8" id="KW-0129">CBS domain</keyword>
<dbReference type="PROSITE" id="PS50113">
    <property type="entry name" value="PAC"/>
    <property type="match status" value="2"/>
</dbReference>
<dbReference type="Gene3D" id="3.30.450.40">
    <property type="match status" value="1"/>
</dbReference>
<dbReference type="InterPro" id="IPR001610">
    <property type="entry name" value="PAC"/>
</dbReference>
<dbReference type="InterPro" id="IPR036097">
    <property type="entry name" value="HisK_dim/P_sf"/>
</dbReference>
<dbReference type="Gene3D" id="3.40.50.2300">
    <property type="match status" value="1"/>
</dbReference>
<organism evidence="14 15">
    <name type="scientific">Almyronema epifaneia S1</name>
    <dbReference type="NCBI Taxonomy" id="2991925"/>
    <lineage>
        <taxon>Bacteria</taxon>
        <taxon>Bacillati</taxon>
        <taxon>Cyanobacteriota</taxon>
        <taxon>Cyanophyceae</taxon>
        <taxon>Nodosilineales</taxon>
        <taxon>Nodosilineaceae</taxon>
        <taxon>Almyronema</taxon>
        <taxon>Almyronema epifaneia</taxon>
    </lineage>
</organism>
<dbReference type="SMART" id="SM00086">
    <property type="entry name" value="PAC"/>
    <property type="match status" value="2"/>
</dbReference>
<evidence type="ECO:0000256" key="2">
    <source>
        <dbReference type="ARBA" id="ARBA00012438"/>
    </source>
</evidence>
<keyword evidence="3 7" id="KW-0597">Phosphoprotein</keyword>
<dbReference type="InterPro" id="IPR000014">
    <property type="entry name" value="PAS"/>
</dbReference>
<dbReference type="Proteomes" id="UP001600165">
    <property type="component" value="Unassembled WGS sequence"/>
</dbReference>
<dbReference type="NCBIfam" id="TIGR00229">
    <property type="entry name" value="sensory_box"/>
    <property type="match status" value="3"/>
</dbReference>
<accession>A0ABW6IEG4</accession>
<dbReference type="InterPro" id="IPR011006">
    <property type="entry name" value="CheY-like_superfamily"/>
</dbReference>
<feature type="domain" description="PAC" evidence="12">
    <location>
        <begin position="636"/>
        <end position="688"/>
    </location>
</feature>
<feature type="modified residue" description="4-aspartylphosphate" evidence="7">
    <location>
        <position position="1129"/>
    </location>
</feature>
<dbReference type="PANTHER" id="PTHR43047">
    <property type="entry name" value="TWO-COMPONENT HISTIDINE PROTEIN KINASE"/>
    <property type="match status" value="1"/>
</dbReference>
<dbReference type="InterPro" id="IPR013656">
    <property type="entry name" value="PAS_4"/>
</dbReference>
<dbReference type="EC" id="2.7.13.3" evidence="2"/>
<dbReference type="InterPro" id="IPR029016">
    <property type="entry name" value="GAF-like_dom_sf"/>
</dbReference>
<reference evidence="14 15" key="1">
    <citation type="submission" date="2024-10" db="EMBL/GenBank/DDBJ databases">
        <authorList>
            <person name="Ratan Roy A."/>
            <person name="Morales Sandoval P.H."/>
            <person name="De Los Santos Villalobos S."/>
            <person name="Chakraborty S."/>
            <person name="Mukherjee J."/>
        </authorList>
    </citation>
    <scope>NUCLEOTIDE SEQUENCE [LARGE SCALE GENOMIC DNA]</scope>
    <source>
        <strain evidence="14 15">S1</strain>
    </source>
</reference>
<feature type="domain" description="PAC" evidence="12">
    <location>
        <begin position="510"/>
        <end position="562"/>
    </location>
</feature>
<feature type="domain" description="Response regulatory" evidence="10">
    <location>
        <begin position="1080"/>
        <end position="1200"/>
    </location>
</feature>
<dbReference type="Pfam" id="PF00512">
    <property type="entry name" value="HisKA"/>
    <property type="match status" value="1"/>
</dbReference>
<dbReference type="Gene3D" id="3.10.580.10">
    <property type="entry name" value="CBS-domain"/>
    <property type="match status" value="1"/>
</dbReference>
<evidence type="ECO:0000256" key="7">
    <source>
        <dbReference type="PROSITE-ProRule" id="PRU00169"/>
    </source>
</evidence>
<dbReference type="SUPFAM" id="SSF54631">
    <property type="entry name" value="CBS-domain pair"/>
    <property type="match status" value="1"/>
</dbReference>
<evidence type="ECO:0000259" key="11">
    <source>
        <dbReference type="PROSITE" id="PS50112"/>
    </source>
</evidence>
<protein>
    <recommendedName>
        <fullName evidence="2">histidine kinase</fullName>
        <ecNumber evidence="2">2.7.13.3</ecNumber>
    </recommendedName>
</protein>
<evidence type="ECO:0000256" key="1">
    <source>
        <dbReference type="ARBA" id="ARBA00000085"/>
    </source>
</evidence>
<evidence type="ECO:0000259" key="13">
    <source>
        <dbReference type="PROSITE" id="PS51371"/>
    </source>
</evidence>
<feature type="domain" description="PAS" evidence="11">
    <location>
        <begin position="436"/>
        <end position="482"/>
    </location>
</feature>
<dbReference type="InterPro" id="IPR000644">
    <property type="entry name" value="CBS_dom"/>
</dbReference>
<keyword evidence="5" id="KW-0418">Kinase</keyword>
<dbReference type="InterPro" id="IPR005467">
    <property type="entry name" value="His_kinase_dom"/>
</dbReference>
<evidence type="ECO:0000313" key="15">
    <source>
        <dbReference type="Proteomes" id="UP001600165"/>
    </source>
</evidence>
<gene>
    <name evidence="14" type="ORF">ACFVKH_09845</name>
</gene>
<dbReference type="SUPFAM" id="SSF52172">
    <property type="entry name" value="CheY-like"/>
    <property type="match status" value="1"/>
</dbReference>
<evidence type="ECO:0000256" key="8">
    <source>
        <dbReference type="PROSITE-ProRule" id="PRU00703"/>
    </source>
</evidence>
<feature type="domain" description="Histidine kinase" evidence="9">
    <location>
        <begin position="826"/>
        <end position="1055"/>
    </location>
</feature>
<dbReference type="InterPro" id="IPR004358">
    <property type="entry name" value="Sig_transdc_His_kin-like_C"/>
</dbReference>
<dbReference type="InterPro" id="IPR001789">
    <property type="entry name" value="Sig_transdc_resp-reg_receiver"/>
</dbReference>
<keyword evidence="6" id="KW-0902">Two-component regulatory system</keyword>
<dbReference type="Pfam" id="PF00072">
    <property type="entry name" value="Response_reg"/>
    <property type="match status" value="1"/>
</dbReference>
<dbReference type="InterPro" id="IPR046342">
    <property type="entry name" value="CBS_dom_sf"/>
</dbReference>
<dbReference type="Pfam" id="PF08448">
    <property type="entry name" value="PAS_4"/>
    <property type="match status" value="3"/>
</dbReference>
<dbReference type="InterPro" id="IPR035965">
    <property type="entry name" value="PAS-like_dom_sf"/>
</dbReference>
<dbReference type="InterPro" id="IPR003594">
    <property type="entry name" value="HATPase_dom"/>
</dbReference>
<evidence type="ECO:0000259" key="12">
    <source>
        <dbReference type="PROSITE" id="PS50113"/>
    </source>
</evidence>
<dbReference type="InterPro" id="IPR000700">
    <property type="entry name" value="PAS-assoc_C"/>
</dbReference>
<dbReference type="Gene3D" id="3.30.565.10">
    <property type="entry name" value="Histidine kinase-like ATPase, C-terminal domain"/>
    <property type="match status" value="1"/>
</dbReference>
<dbReference type="InterPro" id="IPR003661">
    <property type="entry name" value="HisK_dim/P_dom"/>
</dbReference>
<dbReference type="Gene3D" id="1.10.287.130">
    <property type="match status" value="1"/>
</dbReference>
<dbReference type="SMART" id="SM00065">
    <property type="entry name" value="GAF"/>
    <property type="match status" value="1"/>
</dbReference>
<dbReference type="Pfam" id="PF01590">
    <property type="entry name" value="GAF"/>
    <property type="match status" value="1"/>
</dbReference>
<dbReference type="SUPFAM" id="SSF47384">
    <property type="entry name" value="Homodimeric domain of signal transducing histidine kinase"/>
    <property type="match status" value="1"/>
</dbReference>
<dbReference type="Gene3D" id="3.30.450.20">
    <property type="entry name" value="PAS domain"/>
    <property type="match status" value="4"/>
</dbReference>
<dbReference type="Pfam" id="PF02518">
    <property type="entry name" value="HATPase_c"/>
    <property type="match status" value="1"/>
</dbReference>
<proteinExistence type="predicted"/>
<keyword evidence="4" id="KW-0808">Transferase</keyword>
<evidence type="ECO:0000259" key="10">
    <source>
        <dbReference type="PROSITE" id="PS50110"/>
    </source>
</evidence>
<evidence type="ECO:0000256" key="6">
    <source>
        <dbReference type="ARBA" id="ARBA00023012"/>
    </source>
</evidence>
<dbReference type="SUPFAM" id="SSF55785">
    <property type="entry name" value="PYP-like sensor domain (PAS domain)"/>
    <property type="match status" value="4"/>
</dbReference>
<dbReference type="PROSITE" id="PS50110">
    <property type="entry name" value="RESPONSE_REGULATORY"/>
    <property type="match status" value="1"/>
</dbReference>
<evidence type="ECO:0000313" key="14">
    <source>
        <dbReference type="EMBL" id="MFE4106579.1"/>
    </source>
</evidence>
<dbReference type="SUPFAM" id="SSF55874">
    <property type="entry name" value="ATPase domain of HSP90 chaperone/DNA topoisomerase II/histidine kinase"/>
    <property type="match status" value="1"/>
</dbReference>
<name>A0ABW6IEG4_9CYAN</name>
<dbReference type="RefSeq" id="WP_377964478.1">
    <property type="nucleotide sequence ID" value="NZ_JBHZOL010000068.1"/>
</dbReference>
<dbReference type="PROSITE" id="PS50112">
    <property type="entry name" value="PAS"/>
    <property type="match status" value="2"/>
</dbReference>
<comment type="caution">
    <text evidence="14">The sequence shown here is derived from an EMBL/GenBank/DDBJ whole genome shotgun (WGS) entry which is preliminary data.</text>
</comment>
<dbReference type="SMART" id="SM00387">
    <property type="entry name" value="HATPase_c"/>
    <property type="match status" value="1"/>
</dbReference>
<evidence type="ECO:0000256" key="3">
    <source>
        <dbReference type="ARBA" id="ARBA00022553"/>
    </source>
</evidence>
<dbReference type="InterPro" id="IPR036890">
    <property type="entry name" value="HATPase_C_sf"/>
</dbReference>
<feature type="domain" description="CBS" evidence="13">
    <location>
        <begin position="82"/>
        <end position="142"/>
    </location>
</feature>
<dbReference type="CDD" id="cd00082">
    <property type="entry name" value="HisKA"/>
    <property type="match status" value="1"/>
</dbReference>
<dbReference type="PROSITE" id="PS51371">
    <property type="entry name" value="CBS"/>
    <property type="match status" value="1"/>
</dbReference>
<feature type="domain" description="PAS" evidence="11">
    <location>
        <begin position="563"/>
        <end position="633"/>
    </location>
</feature>
<comment type="catalytic activity">
    <reaction evidence="1">
        <text>ATP + protein L-histidine = ADP + protein N-phospho-L-histidine.</text>
        <dbReference type="EC" id="2.7.13.3"/>
    </reaction>
</comment>
<dbReference type="CDD" id="cd16922">
    <property type="entry name" value="HATPase_EvgS-ArcB-TorS-like"/>
    <property type="match status" value="1"/>
</dbReference>
<dbReference type="SMART" id="SM00448">
    <property type="entry name" value="REC"/>
    <property type="match status" value="1"/>
</dbReference>